<proteinExistence type="predicted"/>
<feature type="non-terminal residue" evidence="1">
    <location>
        <position position="1"/>
    </location>
</feature>
<gene>
    <name evidence="1" type="ORF">PCOR1329_LOCUS4511</name>
</gene>
<name>A0ABN9PSA7_9DINO</name>
<feature type="non-terminal residue" evidence="1">
    <location>
        <position position="213"/>
    </location>
</feature>
<accession>A0ABN9PSA7</accession>
<sequence length="213" mass="22832">AKGSRWHGYALTRDDIGSNIFINGGTVTVGAEARTDIDPGYALNGLSAPMSDCTDVQTPLWAWQATPCTTNGGVHLNNWCKYDPEWVAGKHCQQSCFDSGNGYDGDDCSGGWQRREGFGGFVCLVEEAVGGVVALGTSHACGPGEKIFLYNPRIWFADASVAVPTSLPFEVAAWRPGLLSLGADAPGCDLGIKGFMLKDGLFYRHQTRPPRRA</sequence>
<dbReference type="Proteomes" id="UP001189429">
    <property type="component" value="Unassembled WGS sequence"/>
</dbReference>
<evidence type="ECO:0000313" key="2">
    <source>
        <dbReference type="Proteomes" id="UP001189429"/>
    </source>
</evidence>
<keyword evidence="2" id="KW-1185">Reference proteome</keyword>
<protein>
    <submittedName>
        <fullName evidence="1">Uncharacterized protein</fullName>
    </submittedName>
</protein>
<reference evidence="1" key="1">
    <citation type="submission" date="2023-10" db="EMBL/GenBank/DDBJ databases">
        <authorList>
            <person name="Chen Y."/>
            <person name="Shah S."/>
            <person name="Dougan E. K."/>
            <person name="Thang M."/>
            <person name="Chan C."/>
        </authorList>
    </citation>
    <scope>NUCLEOTIDE SEQUENCE [LARGE SCALE GENOMIC DNA]</scope>
</reference>
<dbReference type="EMBL" id="CAUYUJ010001168">
    <property type="protein sequence ID" value="CAK0794591.1"/>
    <property type="molecule type" value="Genomic_DNA"/>
</dbReference>
<comment type="caution">
    <text evidence="1">The sequence shown here is derived from an EMBL/GenBank/DDBJ whole genome shotgun (WGS) entry which is preliminary data.</text>
</comment>
<evidence type="ECO:0000313" key="1">
    <source>
        <dbReference type="EMBL" id="CAK0794591.1"/>
    </source>
</evidence>
<organism evidence="1 2">
    <name type="scientific">Prorocentrum cordatum</name>
    <dbReference type="NCBI Taxonomy" id="2364126"/>
    <lineage>
        <taxon>Eukaryota</taxon>
        <taxon>Sar</taxon>
        <taxon>Alveolata</taxon>
        <taxon>Dinophyceae</taxon>
        <taxon>Prorocentrales</taxon>
        <taxon>Prorocentraceae</taxon>
        <taxon>Prorocentrum</taxon>
    </lineage>
</organism>